<reference evidence="8 9" key="1">
    <citation type="journal article" date="2019" name="Nat. Ecol. Evol.">
        <title>Megaphylogeny resolves global patterns of mushroom evolution.</title>
        <authorList>
            <person name="Varga T."/>
            <person name="Krizsan K."/>
            <person name="Foldi C."/>
            <person name="Dima B."/>
            <person name="Sanchez-Garcia M."/>
            <person name="Sanchez-Ramirez S."/>
            <person name="Szollosi G.J."/>
            <person name="Szarkandi J.G."/>
            <person name="Papp V."/>
            <person name="Albert L."/>
            <person name="Andreopoulos W."/>
            <person name="Angelini C."/>
            <person name="Antonin V."/>
            <person name="Barry K.W."/>
            <person name="Bougher N.L."/>
            <person name="Buchanan P."/>
            <person name="Buyck B."/>
            <person name="Bense V."/>
            <person name="Catcheside P."/>
            <person name="Chovatia M."/>
            <person name="Cooper J."/>
            <person name="Damon W."/>
            <person name="Desjardin D."/>
            <person name="Finy P."/>
            <person name="Geml J."/>
            <person name="Haridas S."/>
            <person name="Hughes K."/>
            <person name="Justo A."/>
            <person name="Karasinski D."/>
            <person name="Kautmanova I."/>
            <person name="Kiss B."/>
            <person name="Kocsube S."/>
            <person name="Kotiranta H."/>
            <person name="LaButti K.M."/>
            <person name="Lechner B.E."/>
            <person name="Liimatainen K."/>
            <person name="Lipzen A."/>
            <person name="Lukacs Z."/>
            <person name="Mihaltcheva S."/>
            <person name="Morgado L.N."/>
            <person name="Niskanen T."/>
            <person name="Noordeloos M.E."/>
            <person name="Ohm R.A."/>
            <person name="Ortiz-Santana B."/>
            <person name="Ovrebo C."/>
            <person name="Racz N."/>
            <person name="Riley R."/>
            <person name="Savchenko A."/>
            <person name="Shiryaev A."/>
            <person name="Soop K."/>
            <person name="Spirin V."/>
            <person name="Szebenyi C."/>
            <person name="Tomsovsky M."/>
            <person name="Tulloss R.E."/>
            <person name="Uehling J."/>
            <person name="Grigoriev I.V."/>
            <person name="Vagvolgyi C."/>
            <person name="Papp T."/>
            <person name="Martin F.M."/>
            <person name="Miettinen O."/>
            <person name="Hibbett D.S."/>
            <person name="Nagy L.G."/>
        </authorList>
    </citation>
    <scope>NUCLEOTIDE SEQUENCE [LARGE SCALE GENOMIC DNA]</scope>
    <source>
        <strain evidence="8 9">CBS 309.79</strain>
    </source>
</reference>
<dbReference type="InterPro" id="IPR001650">
    <property type="entry name" value="Helicase_C-like"/>
</dbReference>
<dbReference type="InterPro" id="IPR038718">
    <property type="entry name" value="SNF2-like_sf"/>
</dbReference>
<feature type="compositionally biased region" description="Basic residues" evidence="6">
    <location>
        <begin position="1865"/>
        <end position="1882"/>
    </location>
</feature>
<feature type="compositionally biased region" description="Basic and acidic residues" evidence="6">
    <location>
        <begin position="1850"/>
        <end position="1864"/>
    </location>
</feature>
<dbReference type="GO" id="GO:0008168">
    <property type="term" value="F:methyltransferase activity"/>
    <property type="evidence" value="ECO:0007669"/>
    <property type="project" value="UniProtKB-KW"/>
</dbReference>
<evidence type="ECO:0000313" key="9">
    <source>
        <dbReference type="Proteomes" id="UP000305067"/>
    </source>
</evidence>
<dbReference type="InterPro" id="IPR049730">
    <property type="entry name" value="SNF2/RAD54-like_C"/>
</dbReference>
<feature type="compositionally biased region" description="Basic residues" evidence="6">
    <location>
        <begin position="1499"/>
        <end position="1519"/>
    </location>
</feature>
<evidence type="ECO:0000259" key="7">
    <source>
        <dbReference type="SMART" id="SM00487"/>
    </source>
</evidence>
<keyword evidence="9" id="KW-1185">Reference proteome</keyword>
<dbReference type="GO" id="GO:0005524">
    <property type="term" value="F:ATP binding"/>
    <property type="evidence" value="ECO:0007669"/>
    <property type="project" value="UniProtKB-KW"/>
</dbReference>
<sequence>MPAAAKQAKGRKTNGAKVTRSKKPKVVESSDEEEVSDASSEEAEEEEEEEEVVVDEPEEEEEEEEEEQQTTTRTSKKGSWIPPDESDLPPITTVPEMFDDLVKNAKGIAQVAKHVQGRKLRVATMCSGTESPLLALGLIFEYIEKHYGIKLEFDHVFSCEIEPFKQAYIERNFSPPLLFRDVCELGDDKAHTAYGSLEPVPGDVDILIAGTSCVDYSNLNNVKQDIDAAGESGRTFRGMMGWVKRHRPPIVILENVLGAPWDKVVDYFGDSDYDATHIRMDTKNSYIPHTRQRKYLMAAARTEGVKTKNFPMEWAEITKGLQRNASASLDAFLLPSDDPRIQQARQKLVEESYNNADRKTGRTDWARCESRHQRSRLEEELGSKRPLTSWEEGGSCKMPDFAWSDWAVGQVERVWDLLDISLLRSAKKGIDPSYKTDVWNLSQNVDRSQGSGKTGICPCLTPSMIPYISNRGGPMVGLEALSMQGLPIDQLLLTRESEDQLADLAGNAMSTTVVGTCILASMIVTQKLLKGGNERRTYEAIKQDPSSMDTQDAIMEEIEEQHAVVESTTVVGAEALTEQALPLDVADPKPLADLLSEAQKSNRLCLCEGRTDVTENKLMKCVDCGTSACIKCGGRPEHTSMPIDLTAEPREHPSRFFDMLKSSLPMSLRVSGITEEGVEQLKTDAGLVNIPASRWTPWKTALLDATQKDLRFTEIRRQEVWSVVYTSPTATLILLLHPLQPEWQLFGKANKLEPAKAEIRKLLLVPLARCRSTEDVLTGKWDIGLPQSTTFDVEIEGVGELVPSWGARLGLVGPEHVDSKVYSEVKIALSADAPTLDRDITGTYQLLPRCGTPNGALHKRIQEEAGNLPPLFFFLDPHRTNTSQDSFVFSTTIKRCEYQEFRPTVCRVDAGWRQSDTQKETVQCSLPCHWVSWDSVSFETASGEGAVFATPKTQLQVAVSADSCKTPTAILCCKVPLSEEAGPEWPRQRWQEVDKVHERAVFKSLAWILEPTKKSMDRSLTDWNDVEGETCGDCERCSPKAPEVKWMKIKGKKHIPIENHTQAGAYERGLKSRPSPFVTRLQLDENQNGLVQIAINFSTVTHRAFSRLPSLGRTSPVSLSYRLDPDFIPMTSMRFPKLTMLSNMEDEPHTQPPNFKVDLRPEQLRSLKWMIAQESMDAKPFVEEEVSEAILGPLGWRVEGRARRTHRVRGGVLADQVGYGKTAITLGLMDCNYKSAKAEFDAQKKKIPGKIRVKATLVVVPPHLTRQWESEVKKFLGSKYKTVVISGAGKLRSLTVDAVREADIVIVASNLFKSDTYLDNLAAFAGCRALPSADGRHFTESLQKALEGLKKHTDLLRGKNGGATAVAKAIKEAQAKLDLEDAKMAELAQSKRLKGKKYRDAQEPKEEQAEESDEVSFVTEGNRPRNWQAKAKAGKVPEVVICSKPSSASSACEKKPTASTDASDDGEGPSTASRPKRAASKKVIVISEDEDDDELVAKPKPKAKGKGKAKPAPKKRGSKASKASETSDYEDDGDDSSDEIPPDSDFVDADDYSEDELISSKKMAKGKAKAKGRPSSSAATSVNSNDEMDVDDNAPSTAKGAKRKASEHAAAPAAKKSRTEAAVPVKKKSRTDTDPWKFATKAVQEDYDCMHSPPLEMFHFNRIVVDEYTYLKPKPHALITSLTAERHWMLSGTPPIHDFGAVKTIATFMKVHLGIDDDAEGRSSEVKKRKTDQSAAEKFHAFREVRSVNWHARRHELGQAFLNHFVRQNLAEIDEIPFEIKPKRVVLPAAERAIYLELEHHLRALDMTIKRGKKSDSDREKRLAKSLGDSKTAEEALLKRCSHFDLDTKGDEKLAKGRGDEKPAKGKGKEKKAKAKGKKAKGEKKAEDKENAVKESLENAVKACDVIVQERQCQLDECTKELLESLQKAVGREKEIRRKIPQADQSIFNEHIHVMQTKGSGDSEATQIICALLKDVGAMVSKSSKSKDAEFTEKQKQDIWEHREKTHEIRRLTKELVGRVRSLRYFTAVRDLQKQRDVKPLLSCPACKRDDVPLEEGALLSSCGHAGCLKCVKECADKEECVYGGAVGECDSAARSINIIKTDSLGVDEELAGKGKRFGMKIEKILDLIQKTIPEDERILIFVQFADLTTRVAEALTHHEITFLEIKGSSNARSKALTAFQSPESDTRVLLLNVMDESASGANLTVANHAIFLSPLLAPSQEIYEACETQAVGRLVRFGQEREVKIWRFMSLDTIDQEIFEARDPGMLERMDEEED</sequence>
<keyword evidence="4" id="KW-0378">Hydrolase</keyword>
<dbReference type="InterPro" id="IPR001525">
    <property type="entry name" value="C5_MeTfrase"/>
</dbReference>
<feature type="compositionally biased region" description="Basic and acidic residues" evidence="6">
    <location>
        <begin position="1398"/>
        <end position="1407"/>
    </location>
</feature>
<dbReference type="Gene3D" id="3.40.50.10810">
    <property type="entry name" value="Tandem AAA-ATPase domain"/>
    <property type="match status" value="1"/>
</dbReference>
<organism evidence="8 9">
    <name type="scientific">Pterulicium gracile</name>
    <dbReference type="NCBI Taxonomy" id="1884261"/>
    <lineage>
        <taxon>Eukaryota</taxon>
        <taxon>Fungi</taxon>
        <taxon>Dikarya</taxon>
        <taxon>Basidiomycota</taxon>
        <taxon>Agaricomycotina</taxon>
        <taxon>Agaricomycetes</taxon>
        <taxon>Agaricomycetidae</taxon>
        <taxon>Agaricales</taxon>
        <taxon>Pleurotineae</taxon>
        <taxon>Pterulaceae</taxon>
        <taxon>Pterulicium</taxon>
    </lineage>
</organism>
<dbReference type="InterPro" id="IPR027417">
    <property type="entry name" value="P-loop_NTPase"/>
</dbReference>
<feature type="compositionally biased region" description="Acidic residues" evidence="6">
    <location>
        <begin position="29"/>
        <end position="68"/>
    </location>
</feature>
<dbReference type="GO" id="GO:0032259">
    <property type="term" value="P:methylation"/>
    <property type="evidence" value="ECO:0007669"/>
    <property type="project" value="UniProtKB-KW"/>
</dbReference>
<dbReference type="InterPro" id="IPR050628">
    <property type="entry name" value="SNF2_RAD54_helicase_TF"/>
</dbReference>
<evidence type="ECO:0000256" key="2">
    <source>
        <dbReference type="ARBA" id="ARBA00022679"/>
    </source>
</evidence>
<dbReference type="InterPro" id="IPR000330">
    <property type="entry name" value="SNF2_N"/>
</dbReference>
<dbReference type="Pfam" id="PF00271">
    <property type="entry name" value="Helicase_C"/>
    <property type="match status" value="1"/>
</dbReference>
<keyword evidence="5" id="KW-0067">ATP-binding</keyword>
<dbReference type="SMART" id="SM00487">
    <property type="entry name" value="DEXDc"/>
    <property type="match status" value="1"/>
</dbReference>
<accession>A0A5C3QTI4</accession>
<keyword evidence="1" id="KW-0489">Methyltransferase</keyword>
<dbReference type="SUPFAM" id="SSF53335">
    <property type="entry name" value="S-adenosyl-L-methionine-dependent methyltransferases"/>
    <property type="match status" value="1"/>
</dbReference>
<keyword evidence="2" id="KW-0808">Transferase</keyword>
<feature type="compositionally biased region" description="Acidic residues" evidence="6">
    <location>
        <begin position="1527"/>
        <end position="1557"/>
    </location>
</feature>
<gene>
    <name evidence="8" type="ORF">BDV98DRAFT_524206</name>
</gene>
<dbReference type="Gene3D" id="3.40.50.150">
    <property type="entry name" value="Vaccinia Virus protein VP39"/>
    <property type="match status" value="1"/>
</dbReference>
<dbReference type="SUPFAM" id="SSF52540">
    <property type="entry name" value="P-loop containing nucleoside triphosphate hydrolases"/>
    <property type="match status" value="2"/>
</dbReference>
<keyword evidence="3" id="KW-0547">Nucleotide-binding</keyword>
<dbReference type="GO" id="GO:0016787">
    <property type="term" value="F:hydrolase activity"/>
    <property type="evidence" value="ECO:0007669"/>
    <property type="project" value="UniProtKB-KW"/>
</dbReference>
<feature type="region of interest" description="Disordered" evidence="6">
    <location>
        <begin position="1393"/>
        <end position="1631"/>
    </location>
</feature>
<dbReference type="OrthoDB" id="423221at2759"/>
<dbReference type="GO" id="GO:0005634">
    <property type="term" value="C:nucleus"/>
    <property type="evidence" value="ECO:0007669"/>
    <property type="project" value="TreeGrafter"/>
</dbReference>
<feature type="region of interest" description="Disordered" evidence="6">
    <location>
        <begin position="1"/>
        <end position="90"/>
    </location>
</feature>
<evidence type="ECO:0000256" key="3">
    <source>
        <dbReference type="ARBA" id="ARBA00022741"/>
    </source>
</evidence>
<dbReference type="GO" id="GO:0006281">
    <property type="term" value="P:DNA repair"/>
    <property type="evidence" value="ECO:0007669"/>
    <property type="project" value="TreeGrafter"/>
</dbReference>
<dbReference type="CDD" id="cd18793">
    <property type="entry name" value="SF2_C_SNF"/>
    <property type="match status" value="1"/>
</dbReference>
<dbReference type="Gene3D" id="3.40.50.300">
    <property type="entry name" value="P-loop containing nucleotide triphosphate hydrolases"/>
    <property type="match status" value="1"/>
</dbReference>
<evidence type="ECO:0000256" key="1">
    <source>
        <dbReference type="ARBA" id="ARBA00022603"/>
    </source>
</evidence>
<evidence type="ECO:0000256" key="5">
    <source>
        <dbReference type="ARBA" id="ARBA00022840"/>
    </source>
</evidence>
<dbReference type="PANTHER" id="PTHR45626">
    <property type="entry name" value="TRANSCRIPTION TERMINATION FACTOR 2-RELATED"/>
    <property type="match status" value="1"/>
</dbReference>
<dbReference type="InterPro" id="IPR014001">
    <property type="entry name" value="Helicase_ATP-bd"/>
</dbReference>
<dbReference type="Pfam" id="PF00176">
    <property type="entry name" value="SNF2-rel_dom"/>
    <property type="match status" value="1"/>
</dbReference>
<feature type="region of interest" description="Disordered" evidence="6">
    <location>
        <begin position="1850"/>
        <end position="1891"/>
    </location>
</feature>
<proteinExistence type="predicted"/>
<feature type="compositionally biased region" description="Basic residues" evidence="6">
    <location>
        <begin position="8"/>
        <end position="24"/>
    </location>
</feature>
<dbReference type="GO" id="GO:0008094">
    <property type="term" value="F:ATP-dependent activity, acting on DNA"/>
    <property type="evidence" value="ECO:0007669"/>
    <property type="project" value="TreeGrafter"/>
</dbReference>
<name>A0A5C3QTI4_9AGAR</name>
<evidence type="ECO:0000313" key="8">
    <source>
        <dbReference type="EMBL" id="TFL05356.1"/>
    </source>
</evidence>
<feature type="compositionally biased region" description="Basic residues" evidence="6">
    <location>
        <begin position="1562"/>
        <end position="1572"/>
    </location>
</feature>
<dbReference type="InterPro" id="IPR029063">
    <property type="entry name" value="SAM-dependent_MTases_sf"/>
</dbReference>
<dbReference type="PANTHER" id="PTHR45626:SF26">
    <property type="entry name" value="FAMILY HELICASE, PUTATIVE (AFU_ORTHOLOGUE AFUA_2G09120)-RELATED"/>
    <property type="match status" value="1"/>
</dbReference>
<dbReference type="STRING" id="1884261.A0A5C3QTI4"/>
<protein>
    <recommendedName>
        <fullName evidence="7">Helicase ATP-binding domain-containing protein</fullName>
    </recommendedName>
</protein>
<dbReference type="Pfam" id="PF00145">
    <property type="entry name" value="DNA_methylase"/>
    <property type="match status" value="1"/>
</dbReference>
<feature type="domain" description="Helicase ATP-binding" evidence="7">
    <location>
        <begin position="1155"/>
        <end position="1729"/>
    </location>
</feature>
<dbReference type="EMBL" id="ML178817">
    <property type="protein sequence ID" value="TFL05356.1"/>
    <property type="molecule type" value="Genomic_DNA"/>
</dbReference>
<evidence type="ECO:0000256" key="6">
    <source>
        <dbReference type="SAM" id="MobiDB-lite"/>
    </source>
</evidence>
<evidence type="ECO:0000256" key="4">
    <source>
        <dbReference type="ARBA" id="ARBA00022801"/>
    </source>
</evidence>
<dbReference type="Proteomes" id="UP000305067">
    <property type="component" value="Unassembled WGS sequence"/>
</dbReference>